<dbReference type="FunFam" id="3.90.79.10:FF:000060">
    <property type="entry name" value="Nudix hydrolase 1"/>
    <property type="match status" value="1"/>
</dbReference>
<keyword evidence="1 2" id="KW-0378">Hydrolase</keyword>
<dbReference type="EMBL" id="JAPZBO010000009">
    <property type="protein sequence ID" value="KAJ5302786.1"/>
    <property type="molecule type" value="Genomic_DNA"/>
</dbReference>
<gene>
    <name evidence="4" type="ORF">N7476_009585</name>
</gene>
<dbReference type="GO" id="GO:0035539">
    <property type="term" value="F:8-oxo-7,8-dihydrodeoxyguanosine triphosphate pyrophosphatase activity"/>
    <property type="evidence" value="ECO:0007669"/>
    <property type="project" value="TreeGrafter"/>
</dbReference>
<evidence type="ECO:0000313" key="4">
    <source>
        <dbReference type="EMBL" id="KAJ5302786.1"/>
    </source>
</evidence>
<evidence type="ECO:0000313" key="5">
    <source>
        <dbReference type="Proteomes" id="UP001147746"/>
    </source>
</evidence>
<accession>A0A9W9PNI7</accession>
<dbReference type="GO" id="GO:0005829">
    <property type="term" value="C:cytosol"/>
    <property type="evidence" value="ECO:0007669"/>
    <property type="project" value="TreeGrafter"/>
</dbReference>
<dbReference type="PANTHER" id="PTHR16099:SF5">
    <property type="entry name" value="NUCLEOTIDE TRIPHOSPHATE DIPHOSPHATASE NUDT15"/>
    <property type="match status" value="1"/>
</dbReference>
<proteinExistence type="inferred from homology"/>
<reference evidence="4" key="2">
    <citation type="journal article" date="2023" name="IMA Fungus">
        <title>Comparative genomic study of the Penicillium genus elucidates a diverse pangenome and 15 lateral gene transfer events.</title>
        <authorList>
            <person name="Petersen C."/>
            <person name="Sorensen T."/>
            <person name="Nielsen M.R."/>
            <person name="Sondergaard T.E."/>
            <person name="Sorensen J.L."/>
            <person name="Fitzpatrick D.A."/>
            <person name="Frisvad J.C."/>
            <person name="Nielsen K.L."/>
        </authorList>
    </citation>
    <scope>NUCLEOTIDE SEQUENCE</scope>
    <source>
        <strain evidence="4">IBT 21472</strain>
    </source>
</reference>
<dbReference type="AlphaFoldDB" id="A0A9W9PNI7"/>
<dbReference type="Gene3D" id="3.90.79.10">
    <property type="entry name" value="Nucleoside Triphosphate Pyrophosphohydrolase"/>
    <property type="match status" value="1"/>
</dbReference>
<dbReference type="PROSITE" id="PS00893">
    <property type="entry name" value="NUDIX_BOX"/>
    <property type="match status" value="1"/>
</dbReference>
<dbReference type="InterPro" id="IPR020476">
    <property type="entry name" value="Nudix_hydrolase"/>
</dbReference>
<dbReference type="PRINTS" id="PR00502">
    <property type="entry name" value="NUDIXFAMILY"/>
</dbReference>
<feature type="domain" description="Nudix hydrolase" evidence="3">
    <location>
        <begin position="2"/>
        <end position="149"/>
    </location>
</feature>
<dbReference type="PANTHER" id="PTHR16099">
    <property type="entry name" value="8-OXO-DGTP DIPHOSPHATES NUDT15"/>
    <property type="match status" value="1"/>
</dbReference>
<dbReference type="GO" id="GO:0006203">
    <property type="term" value="P:dGTP catabolic process"/>
    <property type="evidence" value="ECO:0007669"/>
    <property type="project" value="TreeGrafter"/>
</dbReference>
<sequence>MDPKVGVGVFALNSEGKFILGERKGSHGAGKVHNFNILIFAGTWALPGGHLEFGESFETCAARELLEETGLQIQNLQFLTAVNSVFEKENKHYITIFMAGTVHDAAQPQNLEPEKCTGWEWVSWDELKADREAQLSSSGGRNLFLPLMELLNQRPMFKDQLSQVS</sequence>
<dbReference type="CDD" id="cd04678">
    <property type="entry name" value="NUDIX_MTH2_Nudt15"/>
    <property type="match status" value="1"/>
</dbReference>
<reference evidence="4" key="1">
    <citation type="submission" date="2022-12" db="EMBL/GenBank/DDBJ databases">
        <authorList>
            <person name="Petersen C."/>
        </authorList>
    </citation>
    <scope>NUCLEOTIDE SEQUENCE</scope>
    <source>
        <strain evidence="4">IBT 21472</strain>
    </source>
</reference>
<evidence type="ECO:0000259" key="3">
    <source>
        <dbReference type="PROSITE" id="PS51462"/>
    </source>
</evidence>
<dbReference type="InterPro" id="IPR015797">
    <property type="entry name" value="NUDIX_hydrolase-like_dom_sf"/>
</dbReference>
<keyword evidence="5" id="KW-1185">Reference proteome</keyword>
<evidence type="ECO:0000256" key="1">
    <source>
        <dbReference type="ARBA" id="ARBA00022801"/>
    </source>
</evidence>
<comment type="caution">
    <text evidence="4">The sequence shown here is derived from an EMBL/GenBank/DDBJ whole genome shotgun (WGS) entry which is preliminary data.</text>
</comment>
<dbReference type="InterPro" id="IPR020084">
    <property type="entry name" value="NUDIX_hydrolase_CS"/>
</dbReference>
<organism evidence="4 5">
    <name type="scientific">Penicillium atrosanguineum</name>
    <dbReference type="NCBI Taxonomy" id="1132637"/>
    <lineage>
        <taxon>Eukaryota</taxon>
        <taxon>Fungi</taxon>
        <taxon>Dikarya</taxon>
        <taxon>Ascomycota</taxon>
        <taxon>Pezizomycotina</taxon>
        <taxon>Eurotiomycetes</taxon>
        <taxon>Eurotiomycetidae</taxon>
        <taxon>Eurotiales</taxon>
        <taxon>Aspergillaceae</taxon>
        <taxon>Penicillium</taxon>
    </lineage>
</organism>
<evidence type="ECO:0000256" key="2">
    <source>
        <dbReference type="RuleBase" id="RU003476"/>
    </source>
</evidence>
<dbReference type="PROSITE" id="PS51462">
    <property type="entry name" value="NUDIX"/>
    <property type="match status" value="1"/>
</dbReference>
<protein>
    <recommendedName>
        <fullName evidence="3">Nudix hydrolase domain-containing protein</fullName>
    </recommendedName>
</protein>
<comment type="similarity">
    <text evidence="2">Belongs to the Nudix hydrolase family.</text>
</comment>
<dbReference type="Pfam" id="PF00293">
    <property type="entry name" value="NUDIX"/>
    <property type="match status" value="1"/>
</dbReference>
<dbReference type="InterPro" id="IPR000086">
    <property type="entry name" value="NUDIX_hydrolase_dom"/>
</dbReference>
<dbReference type="SUPFAM" id="SSF55811">
    <property type="entry name" value="Nudix"/>
    <property type="match status" value="1"/>
</dbReference>
<name>A0A9W9PNI7_9EURO</name>
<dbReference type="Proteomes" id="UP001147746">
    <property type="component" value="Unassembled WGS sequence"/>
</dbReference>